<dbReference type="InterPro" id="IPR004197">
    <property type="entry name" value="Cellulase_Ig-like"/>
</dbReference>
<dbReference type="GO" id="GO:0000272">
    <property type="term" value="P:polysaccharide catabolic process"/>
    <property type="evidence" value="ECO:0007669"/>
    <property type="project" value="UniProtKB-KW"/>
</dbReference>
<dbReference type="Pfam" id="PF00759">
    <property type="entry name" value="Glyco_hydro_9"/>
    <property type="match status" value="1"/>
</dbReference>
<evidence type="ECO:0000313" key="7">
    <source>
        <dbReference type="Proteomes" id="UP000587991"/>
    </source>
</evidence>
<gene>
    <name evidence="6" type="ORF">HF682_01020</name>
</gene>
<feature type="domain" description="Glycoside hydrolase family 9" evidence="4">
    <location>
        <begin position="101"/>
        <end position="496"/>
    </location>
</feature>
<evidence type="ECO:0000259" key="4">
    <source>
        <dbReference type="Pfam" id="PF00759"/>
    </source>
</evidence>
<dbReference type="AlphaFoldDB" id="A0A847RV83"/>
<accession>A0A847RV83</accession>
<evidence type="ECO:0000256" key="1">
    <source>
        <dbReference type="ARBA" id="ARBA00007072"/>
    </source>
</evidence>
<dbReference type="InterPro" id="IPR012341">
    <property type="entry name" value="6hp_glycosidase-like_sf"/>
</dbReference>
<proteinExistence type="inferred from homology"/>
<keyword evidence="3" id="KW-0624">Polysaccharide degradation</keyword>
<dbReference type="InterPro" id="IPR001701">
    <property type="entry name" value="Glyco_hydro_9"/>
</dbReference>
<dbReference type="RefSeq" id="WP_168875401.1">
    <property type="nucleotide sequence ID" value="NZ_JABAIM010000001.1"/>
</dbReference>
<dbReference type="InterPro" id="IPR014756">
    <property type="entry name" value="Ig_E-set"/>
</dbReference>
<protein>
    <submittedName>
        <fullName evidence="6">Endoglucanase-like protein</fullName>
    </submittedName>
</protein>
<comment type="similarity">
    <text evidence="1">Belongs to the glycosyl hydrolase 9 (cellulase E) family.</text>
</comment>
<dbReference type="SUPFAM" id="SSF81296">
    <property type="entry name" value="E set domains"/>
    <property type="match status" value="1"/>
</dbReference>
<dbReference type="Gene3D" id="1.50.10.10">
    <property type="match status" value="1"/>
</dbReference>
<dbReference type="Pfam" id="PF02927">
    <property type="entry name" value="CelD_N"/>
    <property type="match status" value="1"/>
</dbReference>
<dbReference type="InterPro" id="IPR013783">
    <property type="entry name" value="Ig-like_fold"/>
</dbReference>
<keyword evidence="2" id="KW-0119">Carbohydrate metabolism</keyword>
<dbReference type="InterPro" id="IPR008928">
    <property type="entry name" value="6-hairpin_glycosidase_sf"/>
</dbReference>
<reference evidence="6 7" key="1">
    <citation type="submission" date="2020-04" db="EMBL/GenBank/DDBJ databases">
        <title>Draft genome of Leeia sp. IMCC25680.</title>
        <authorList>
            <person name="Song J."/>
            <person name="Cho J.-C."/>
        </authorList>
    </citation>
    <scope>NUCLEOTIDE SEQUENCE [LARGE SCALE GENOMIC DNA]</scope>
    <source>
        <strain evidence="6 7">IMCC25680</strain>
    </source>
</reference>
<dbReference type="GO" id="GO:0008810">
    <property type="term" value="F:cellulase activity"/>
    <property type="evidence" value="ECO:0007669"/>
    <property type="project" value="InterPro"/>
</dbReference>
<dbReference type="Proteomes" id="UP000587991">
    <property type="component" value="Unassembled WGS sequence"/>
</dbReference>
<keyword evidence="7" id="KW-1185">Reference proteome</keyword>
<evidence type="ECO:0000313" key="6">
    <source>
        <dbReference type="EMBL" id="NLR73741.1"/>
    </source>
</evidence>
<evidence type="ECO:0000256" key="3">
    <source>
        <dbReference type="ARBA" id="ARBA00023326"/>
    </source>
</evidence>
<evidence type="ECO:0000259" key="5">
    <source>
        <dbReference type="Pfam" id="PF02927"/>
    </source>
</evidence>
<dbReference type="CDD" id="cd02850">
    <property type="entry name" value="E_set_Cellulase_N"/>
    <property type="match status" value="1"/>
</dbReference>
<comment type="caution">
    <text evidence="6">The sequence shown here is derived from an EMBL/GenBank/DDBJ whole genome shotgun (WGS) entry which is preliminary data.</text>
</comment>
<organism evidence="6 7">
    <name type="scientific">Leeia aquatica</name>
    <dbReference type="NCBI Taxonomy" id="2725557"/>
    <lineage>
        <taxon>Bacteria</taxon>
        <taxon>Pseudomonadati</taxon>
        <taxon>Pseudomonadota</taxon>
        <taxon>Betaproteobacteria</taxon>
        <taxon>Neisseriales</taxon>
        <taxon>Leeiaceae</taxon>
        <taxon>Leeia</taxon>
    </lineage>
</organism>
<feature type="domain" description="Cellulase Ig-like" evidence="5">
    <location>
        <begin position="6"/>
        <end position="77"/>
    </location>
</feature>
<sequence length="572" mass="64089">MQWLFNHVGYRPAADKQAILQSHTAMSGLQAALLDCRTQSTVWQGSLQAAEQVPGWQGRFFHRLDFSAWVQPGQYQLWLLDSHPPLVSAPFEIQPDLFAGQMVSDLLHYFKSQRCSGIYDQADRTAPLLDSRQPVDVHGGWYDASGDVSKYLSHLSYANHMNPQQTPLLVWQLADASLRLPATTSWFDERVQDEALHGADFLSRMQLPDGAFLMTVFDRWSKDPSQRELCAYATQKGHKSADYRAGFRQGAGLAIAALARASCLARDGEYSREDYYRRAAAGYQHLRAHNPGYLDDGQENLIDDYCALLAACELAAARPQQGWLEEAGTWVARMATKQDDAGFWWMTEQHERSYFHASDAGLPLLALTRYLELAGEGGAAACARQQLQRGWQQQLKLAARTHNPFAYPRHWVVQPGQPGRSSFFIPHQNESGYWWQGENARLASLAAAARLGLQTPAAQLTDLPLARLAQHCCDWIMGANPFDVCMLQGWGRNNPRYEPGYWNACGGVANGITAGLEDEADIDFRIPAQTEMGHSWRWTEQWLPHGSWLFHALVLDLSNSGKMRGPVADLLA</sequence>
<evidence type="ECO:0000256" key="2">
    <source>
        <dbReference type="ARBA" id="ARBA00023277"/>
    </source>
</evidence>
<dbReference type="EMBL" id="JABAIM010000001">
    <property type="protein sequence ID" value="NLR73741.1"/>
    <property type="molecule type" value="Genomic_DNA"/>
</dbReference>
<name>A0A847RV83_9NEIS</name>
<dbReference type="Gene3D" id="2.60.40.10">
    <property type="entry name" value="Immunoglobulins"/>
    <property type="match status" value="1"/>
</dbReference>
<dbReference type="SUPFAM" id="SSF48208">
    <property type="entry name" value="Six-hairpin glycosidases"/>
    <property type="match status" value="1"/>
</dbReference>